<dbReference type="GO" id="GO:0005737">
    <property type="term" value="C:cytoplasm"/>
    <property type="evidence" value="ECO:0007669"/>
    <property type="project" value="TreeGrafter"/>
</dbReference>
<comment type="subcellular location">
    <subcellularLocation>
        <location evidence="1">Nucleus</location>
    </subcellularLocation>
</comment>
<comment type="caution">
    <text evidence="7">The sequence shown here is derived from an EMBL/GenBank/DDBJ whole genome shotgun (WGS) entry which is preliminary data.</text>
</comment>
<dbReference type="GO" id="GO:0006397">
    <property type="term" value="P:mRNA processing"/>
    <property type="evidence" value="ECO:0007669"/>
    <property type="project" value="UniProtKB-KW"/>
</dbReference>
<dbReference type="PANTHER" id="PTHR23003:SF62">
    <property type="entry name" value="SERINE_ARGININE (SR)-TYPE SHUTTLING MRNA BINDING PROTEIN NPL3"/>
    <property type="match status" value="1"/>
</dbReference>
<dbReference type="InterPro" id="IPR012677">
    <property type="entry name" value="Nucleotide-bd_a/b_plait_sf"/>
</dbReference>
<keyword evidence="5" id="KW-0539">Nucleus</keyword>
<evidence type="ECO:0000256" key="6">
    <source>
        <dbReference type="SAM" id="MobiDB-lite"/>
    </source>
</evidence>
<dbReference type="AlphaFoldDB" id="A0A843X060"/>
<evidence type="ECO:0000256" key="2">
    <source>
        <dbReference type="ARBA" id="ARBA00022664"/>
    </source>
</evidence>
<dbReference type="Proteomes" id="UP000652761">
    <property type="component" value="Unassembled WGS sequence"/>
</dbReference>
<dbReference type="PANTHER" id="PTHR23003">
    <property type="entry name" value="RNA RECOGNITION MOTIF RRM DOMAIN CONTAINING PROTEIN"/>
    <property type="match status" value="1"/>
</dbReference>
<evidence type="ECO:0000313" key="8">
    <source>
        <dbReference type="Proteomes" id="UP000652761"/>
    </source>
</evidence>
<keyword evidence="4" id="KW-0694">RNA-binding</keyword>
<dbReference type="InterPro" id="IPR050374">
    <property type="entry name" value="RRT5_SRSF_SR"/>
</dbReference>
<evidence type="ECO:0008006" key="9">
    <source>
        <dbReference type="Google" id="ProtNLM"/>
    </source>
</evidence>
<accession>A0A843X060</accession>
<dbReference type="GO" id="GO:0003729">
    <property type="term" value="F:mRNA binding"/>
    <property type="evidence" value="ECO:0007669"/>
    <property type="project" value="TreeGrafter"/>
</dbReference>
<dbReference type="EMBL" id="NMUH01005984">
    <property type="protein sequence ID" value="MQM14167.1"/>
    <property type="molecule type" value="Genomic_DNA"/>
</dbReference>
<evidence type="ECO:0000256" key="3">
    <source>
        <dbReference type="ARBA" id="ARBA00022737"/>
    </source>
</evidence>
<dbReference type="OrthoDB" id="1936882at2759"/>
<evidence type="ECO:0000256" key="4">
    <source>
        <dbReference type="ARBA" id="ARBA00022884"/>
    </source>
</evidence>
<gene>
    <name evidence="7" type="ORF">Taro_047091</name>
</gene>
<sequence length="140" mass="15465">MEFVFSSLGPSLTTFCSASCTNLRGVEPFRDENGRISFIEPSTSSAMSSRFSRTIYVGNLPLDVRESEMDDLFYKYERSREAEDAIRGRDGYNFDGHYLRVELAHGGRGPPSVVDRRGGYGSGGGGRYGASRHSEFRGAV</sequence>
<feature type="region of interest" description="Disordered" evidence="6">
    <location>
        <begin position="109"/>
        <end position="140"/>
    </location>
</feature>
<keyword evidence="8" id="KW-1185">Reference proteome</keyword>
<evidence type="ECO:0000256" key="1">
    <source>
        <dbReference type="ARBA" id="ARBA00004123"/>
    </source>
</evidence>
<dbReference type="GO" id="GO:0005634">
    <property type="term" value="C:nucleus"/>
    <property type="evidence" value="ECO:0007669"/>
    <property type="project" value="UniProtKB-SubCell"/>
</dbReference>
<dbReference type="Gene3D" id="3.30.70.330">
    <property type="match status" value="1"/>
</dbReference>
<evidence type="ECO:0000313" key="7">
    <source>
        <dbReference type="EMBL" id="MQM14167.1"/>
    </source>
</evidence>
<reference evidence="7" key="1">
    <citation type="submission" date="2017-07" db="EMBL/GenBank/DDBJ databases">
        <title>Taro Niue Genome Assembly and Annotation.</title>
        <authorList>
            <person name="Atibalentja N."/>
            <person name="Keating K."/>
            <person name="Fields C.J."/>
        </authorList>
    </citation>
    <scope>NUCLEOTIDE SEQUENCE</scope>
    <source>
        <strain evidence="7">Niue_2</strain>
        <tissue evidence="7">Leaf</tissue>
    </source>
</reference>
<feature type="compositionally biased region" description="Gly residues" evidence="6">
    <location>
        <begin position="119"/>
        <end position="128"/>
    </location>
</feature>
<keyword evidence="3" id="KW-0677">Repeat</keyword>
<evidence type="ECO:0000256" key="5">
    <source>
        <dbReference type="ARBA" id="ARBA00023242"/>
    </source>
</evidence>
<keyword evidence="2" id="KW-0507">mRNA processing</keyword>
<proteinExistence type="predicted"/>
<protein>
    <recommendedName>
        <fullName evidence="9">RRM domain-containing protein</fullName>
    </recommendedName>
</protein>
<organism evidence="7 8">
    <name type="scientific">Colocasia esculenta</name>
    <name type="common">Wild taro</name>
    <name type="synonym">Arum esculentum</name>
    <dbReference type="NCBI Taxonomy" id="4460"/>
    <lineage>
        <taxon>Eukaryota</taxon>
        <taxon>Viridiplantae</taxon>
        <taxon>Streptophyta</taxon>
        <taxon>Embryophyta</taxon>
        <taxon>Tracheophyta</taxon>
        <taxon>Spermatophyta</taxon>
        <taxon>Magnoliopsida</taxon>
        <taxon>Liliopsida</taxon>
        <taxon>Araceae</taxon>
        <taxon>Aroideae</taxon>
        <taxon>Colocasieae</taxon>
        <taxon>Colocasia</taxon>
    </lineage>
</organism>
<name>A0A843X060_COLES</name>
<dbReference type="InterPro" id="IPR035979">
    <property type="entry name" value="RBD_domain_sf"/>
</dbReference>
<dbReference type="SUPFAM" id="SSF54928">
    <property type="entry name" value="RNA-binding domain, RBD"/>
    <property type="match status" value="1"/>
</dbReference>